<organism evidence="2 3">
    <name type="scientific">Candidatus Litorirhabdus singularis</name>
    <dbReference type="NCBI Taxonomy" id="2518993"/>
    <lineage>
        <taxon>Bacteria</taxon>
        <taxon>Pseudomonadati</taxon>
        <taxon>Pseudomonadota</taxon>
        <taxon>Gammaproteobacteria</taxon>
        <taxon>Cellvibrionales</taxon>
        <taxon>Halieaceae</taxon>
        <taxon>Candidatus Litorirhabdus</taxon>
    </lineage>
</organism>
<feature type="domain" description="Carrier" evidence="1">
    <location>
        <begin position="13"/>
        <end position="91"/>
    </location>
</feature>
<evidence type="ECO:0000259" key="1">
    <source>
        <dbReference type="PROSITE" id="PS50075"/>
    </source>
</evidence>
<evidence type="ECO:0000313" key="3">
    <source>
        <dbReference type="Proteomes" id="UP001143362"/>
    </source>
</evidence>
<name>A0ABT3TGB4_9GAMM</name>
<dbReference type="Proteomes" id="UP001143362">
    <property type="component" value="Unassembled WGS sequence"/>
</dbReference>
<protein>
    <submittedName>
        <fullName evidence="2">Acyl carrier protein</fullName>
    </submittedName>
</protein>
<dbReference type="Pfam" id="PF00550">
    <property type="entry name" value="PP-binding"/>
    <property type="match status" value="1"/>
</dbReference>
<dbReference type="Gene3D" id="1.10.1200.10">
    <property type="entry name" value="ACP-like"/>
    <property type="match status" value="1"/>
</dbReference>
<dbReference type="PROSITE" id="PS50075">
    <property type="entry name" value="CARRIER"/>
    <property type="match status" value="1"/>
</dbReference>
<sequence length="92" mass="9994">MSEVFGKHPMPQSLSLAIEIICASLQLSRPEVDITANTPLMGAFPDFNSLTIMSIVNAIEEQLGCEIEDEELTAELFESFGTVAAFIDSKLS</sequence>
<dbReference type="SUPFAM" id="SSF47336">
    <property type="entry name" value="ACP-like"/>
    <property type="match status" value="1"/>
</dbReference>
<evidence type="ECO:0000313" key="2">
    <source>
        <dbReference type="EMBL" id="MCX2981321.1"/>
    </source>
</evidence>
<gene>
    <name evidence="2" type="ORF">EYC98_10640</name>
</gene>
<proteinExistence type="predicted"/>
<dbReference type="InterPro" id="IPR009081">
    <property type="entry name" value="PP-bd_ACP"/>
</dbReference>
<comment type="caution">
    <text evidence="2">The sequence shown here is derived from an EMBL/GenBank/DDBJ whole genome shotgun (WGS) entry which is preliminary data.</text>
</comment>
<keyword evidence="3" id="KW-1185">Reference proteome</keyword>
<accession>A0ABT3TGB4</accession>
<reference evidence="2" key="1">
    <citation type="submission" date="2019-02" db="EMBL/GenBank/DDBJ databases">
        <authorList>
            <person name="Li S.-H."/>
        </authorList>
    </citation>
    <scope>NUCLEOTIDE SEQUENCE</scope>
    <source>
        <strain evidence="2">IMCC14734</strain>
    </source>
</reference>
<dbReference type="InterPro" id="IPR036736">
    <property type="entry name" value="ACP-like_sf"/>
</dbReference>
<dbReference type="EMBL" id="SHNN01000002">
    <property type="protein sequence ID" value="MCX2981321.1"/>
    <property type="molecule type" value="Genomic_DNA"/>
</dbReference>